<evidence type="ECO:0000313" key="2">
    <source>
        <dbReference type="EMBL" id="OQP42737.1"/>
    </source>
</evidence>
<dbReference type="InterPro" id="IPR000601">
    <property type="entry name" value="PKD_dom"/>
</dbReference>
<dbReference type="InterPro" id="IPR022409">
    <property type="entry name" value="PKD/Chitinase_dom"/>
</dbReference>
<dbReference type="PROSITE" id="PS50093">
    <property type="entry name" value="PKD"/>
    <property type="match status" value="1"/>
</dbReference>
<dbReference type="SMART" id="SM00089">
    <property type="entry name" value="PKD"/>
    <property type="match status" value="3"/>
</dbReference>
<dbReference type="STRING" id="354355.SAMN05660816_02920"/>
<dbReference type="EMBL" id="LVXG01000056">
    <property type="protein sequence ID" value="OQP42737.1"/>
    <property type="molecule type" value="Genomic_DNA"/>
</dbReference>
<reference evidence="3" key="1">
    <citation type="submission" date="2016-04" db="EMBL/GenBank/DDBJ databases">
        <authorList>
            <person name="Chen L."/>
            <person name="Zhuang W."/>
            <person name="Wang G."/>
        </authorList>
    </citation>
    <scope>NUCLEOTIDE SEQUENCE [LARGE SCALE GENOMIC DNA]</scope>
    <source>
        <strain evidence="3">17621</strain>
    </source>
</reference>
<dbReference type="SUPFAM" id="SSF49299">
    <property type="entry name" value="PKD domain"/>
    <property type="match status" value="3"/>
</dbReference>
<proteinExistence type="predicted"/>
<dbReference type="InterPro" id="IPR013783">
    <property type="entry name" value="Ig-like_fold"/>
</dbReference>
<protein>
    <recommendedName>
        <fullName evidence="1">PKD domain-containing protein</fullName>
    </recommendedName>
</protein>
<organism evidence="2 3">
    <name type="scientific">Niastella yeongjuensis</name>
    <dbReference type="NCBI Taxonomy" id="354355"/>
    <lineage>
        <taxon>Bacteria</taxon>
        <taxon>Pseudomonadati</taxon>
        <taxon>Bacteroidota</taxon>
        <taxon>Chitinophagia</taxon>
        <taxon>Chitinophagales</taxon>
        <taxon>Chitinophagaceae</taxon>
        <taxon>Niastella</taxon>
    </lineage>
</organism>
<evidence type="ECO:0000313" key="3">
    <source>
        <dbReference type="Proteomes" id="UP000192610"/>
    </source>
</evidence>
<feature type="domain" description="PKD" evidence="1">
    <location>
        <begin position="212"/>
        <end position="260"/>
    </location>
</feature>
<dbReference type="Pfam" id="PF00801">
    <property type="entry name" value="PKD"/>
    <property type="match status" value="2"/>
</dbReference>
<gene>
    <name evidence="2" type="ORF">A4H97_11265</name>
</gene>
<dbReference type="Proteomes" id="UP000192610">
    <property type="component" value="Unassembled WGS sequence"/>
</dbReference>
<evidence type="ECO:0000259" key="1">
    <source>
        <dbReference type="PROSITE" id="PS50093"/>
    </source>
</evidence>
<dbReference type="CDD" id="cd00146">
    <property type="entry name" value="PKD"/>
    <property type="match status" value="3"/>
</dbReference>
<sequence length="433" mass="46529">MAACKKEQERALTVDFAYAIENNDLSAPVKINFTNNTTGATNYKWTFTGGEPAVSDKKDPGTIIFANAGNCSVTLEAWNADNRSSKTADILIDSSVTIAFDALPSVNDFVPADVTIVNKSTGGVSYKWTFEGGQPATSTAKDPGVIKFNTPGGHTLTLVVNNGRKDFTLSKVLMLQPALLPAFTIIPSLDDNDYEAPLTATLNNETVSGLHWKWTTTGGDIDNDTAQKPTIHFTSAGSYTITLTAGNDKETKTVQHTINVLPNANLRTFSDVKFGINSAHGTVGCFFSTKLQRSFKASDDLSVAGKDIDLVFFGLNKDFTYNRFVSPDSADRYTFDAIPGAQPASIINSQELCGCGSSLTAADFNAMTNDAVLAGMPVDFTSGGWIQFTNDILPRVVLFKTSDGRKGAVQIKQFVNNGPDSYIITDIKVQKSP</sequence>
<dbReference type="Gene3D" id="2.60.40.10">
    <property type="entry name" value="Immunoglobulins"/>
    <property type="match status" value="3"/>
</dbReference>
<dbReference type="InterPro" id="IPR035986">
    <property type="entry name" value="PKD_dom_sf"/>
</dbReference>
<accession>A0A1V9E9D5</accession>
<name>A0A1V9E9D5_9BACT</name>
<keyword evidence="3" id="KW-1185">Reference proteome</keyword>
<dbReference type="AlphaFoldDB" id="A0A1V9E9D5"/>
<comment type="caution">
    <text evidence="2">The sequence shown here is derived from an EMBL/GenBank/DDBJ whole genome shotgun (WGS) entry which is preliminary data.</text>
</comment>